<dbReference type="AlphaFoldDB" id="A0A5B6UUB4"/>
<dbReference type="Pfam" id="PF03372">
    <property type="entry name" value="Exo_endo_phos"/>
    <property type="match status" value="1"/>
</dbReference>
<dbReference type="Proteomes" id="UP000325315">
    <property type="component" value="Unassembled WGS sequence"/>
</dbReference>
<keyword evidence="2" id="KW-0808">Transferase</keyword>
<dbReference type="PANTHER" id="PTHR33710:SF64">
    <property type="entry name" value="ENDONUCLEASE_EXONUCLEASE_PHOSPHATASE DOMAIN-CONTAINING PROTEIN"/>
    <property type="match status" value="1"/>
</dbReference>
<organism evidence="2 3">
    <name type="scientific">Gossypium australe</name>
    <dbReference type="NCBI Taxonomy" id="47621"/>
    <lineage>
        <taxon>Eukaryota</taxon>
        <taxon>Viridiplantae</taxon>
        <taxon>Streptophyta</taxon>
        <taxon>Embryophyta</taxon>
        <taxon>Tracheophyta</taxon>
        <taxon>Spermatophyta</taxon>
        <taxon>Magnoliopsida</taxon>
        <taxon>eudicotyledons</taxon>
        <taxon>Gunneridae</taxon>
        <taxon>Pentapetalae</taxon>
        <taxon>rosids</taxon>
        <taxon>malvids</taxon>
        <taxon>Malvales</taxon>
        <taxon>Malvaceae</taxon>
        <taxon>Malvoideae</taxon>
        <taxon>Gossypium</taxon>
    </lineage>
</organism>
<evidence type="ECO:0000313" key="2">
    <source>
        <dbReference type="EMBL" id="KAA3460547.1"/>
    </source>
</evidence>
<evidence type="ECO:0000313" key="3">
    <source>
        <dbReference type="Proteomes" id="UP000325315"/>
    </source>
</evidence>
<keyword evidence="2" id="KW-0548">Nucleotidyltransferase</keyword>
<dbReference type="Gene3D" id="3.60.10.10">
    <property type="entry name" value="Endonuclease/exonuclease/phosphatase"/>
    <property type="match status" value="1"/>
</dbReference>
<sequence length="356" mass="41768">MSAMEFQRVQNRCRMQNGLVVNSEGRSGGLALMWKDDLDVAIQSYSKHHIDSIVKLRELSAIRVTGFYGHANPNERINSWSMVRRVGAGVNEDWVVGGDFNAMLNEAEKERGRRITQASLKDFRDIVDDLALVDIKSDKWWFTWVNNRDGNRLIKEGLDRFLTSVSTMENYPFIASSVIRQAQSDHDAILLDLYGRKPRDQPWDSRFRFSYEECWALEKDIKKIINEGWGQNESNYENKLDTIREISTLENKINKIIDSTSRDNSVRMLKEYRRRLNFLYEKIERYWAQRSRVQWLKYGDRNTKFFHAKATGRFKKNSIEKIKDGNGVWIKDSKDICEAARNYFSNLFRSNGNDIT</sequence>
<dbReference type="EMBL" id="SMMG02000009">
    <property type="protein sequence ID" value="KAA3460547.1"/>
    <property type="molecule type" value="Genomic_DNA"/>
</dbReference>
<dbReference type="SUPFAM" id="SSF56219">
    <property type="entry name" value="DNase I-like"/>
    <property type="match status" value="1"/>
</dbReference>
<protein>
    <submittedName>
        <fullName evidence="2">Reverse transcriptase</fullName>
    </submittedName>
</protein>
<dbReference type="PANTHER" id="PTHR33710">
    <property type="entry name" value="BNAC02G09200D PROTEIN"/>
    <property type="match status" value="1"/>
</dbReference>
<dbReference type="GO" id="GO:0003964">
    <property type="term" value="F:RNA-directed DNA polymerase activity"/>
    <property type="evidence" value="ECO:0007669"/>
    <property type="project" value="UniProtKB-KW"/>
</dbReference>
<reference evidence="3" key="1">
    <citation type="journal article" date="2019" name="Plant Biotechnol. J.">
        <title>Genome sequencing of the Australian wild diploid species Gossypium australe highlights disease resistance and delayed gland morphogenesis.</title>
        <authorList>
            <person name="Cai Y."/>
            <person name="Cai X."/>
            <person name="Wang Q."/>
            <person name="Wang P."/>
            <person name="Zhang Y."/>
            <person name="Cai C."/>
            <person name="Xu Y."/>
            <person name="Wang K."/>
            <person name="Zhou Z."/>
            <person name="Wang C."/>
            <person name="Geng S."/>
            <person name="Li B."/>
            <person name="Dong Q."/>
            <person name="Hou Y."/>
            <person name="Wang H."/>
            <person name="Ai P."/>
            <person name="Liu Z."/>
            <person name="Yi F."/>
            <person name="Sun M."/>
            <person name="An G."/>
            <person name="Cheng J."/>
            <person name="Zhang Y."/>
            <person name="Shi Q."/>
            <person name="Xie Y."/>
            <person name="Shi X."/>
            <person name="Chang Y."/>
            <person name="Huang F."/>
            <person name="Chen Y."/>
            <person name="Hong S."/>
            <person name="Mi L."/>
            <person name="Sun Q."/>
            <person name="Zhang L."/>
            <person name="Zhou B."/>
            <person name="Peng R."/>
            <person name="Zhang X."/>
            <person name="Liu F."/>
        </authorList>
    </citation>
    <scope>NUCLEOTIDE SEQUENCE [LARGE SCALE GENOMIC DNA]</scope>
    <source>
        <strain evidence="3">cv. PA1801</strain>
    </source>
</reference>
<feature type="domain" description="Endonuclease/exonuclease/phosphatase" evidence="1">
    <location>
        <begin position="23"/>
        <end position="164"/>
    </location>
</feature>
<keyword evidence="2" id="KW-0695">RNA-directed DNA polymerase</keyword>
<gene>
    <name evidence="2" type="ORF">EPI10_027202</name>
</gene>
<proteinExistence type="predicted"/>
<dbReference type="InterPro" id="IPR036691">
    <property type="entry name" value="Endo/exonu/phosph_ase_sf"/>
</dbReference>
<name>A0A5B6UUB4_9ROSI</name>
<dbReference type="InterPro" id="IPR005135">
    <property type="entry name" value="Endo/exonuclease/phosphatase"/>
</dbReference>
<dbReference type="OrthoDB" id="999675at2759"/>
<evidence type="ECO:0000259" key="1">
    <source>
        <dbReference type="Pfam" id="PF03372"/>
    </source>
</evidence>
<accession>A0A5B6UUB4</accession>
<keyword evidence="3" id="KW-1185">Reference proteome</keyword>
<comment type="caution">
    <text evidence="2">The sequence shown here is derived from an EMBL/GenBank/DDBJ whole genome shotgun (WGS) entry which is preliminary data.</text>
</comment>